<evidence type="ECO:0008006" key="3">
    <source>
        <dbReference type="Google" id="ProtNLM"/>
    </source>
</evidence>
<dbReference type="EMBL" id="MRDE01000080">
    <property type="protein sequence ID" value="OMH23166.1"/>
    <property type="molecule type" value="Genomic_DNA"/>
</dbReference>
<name>A0A1R1L6K2_9MICC</name>
<dbReference type="AlphaFoldDB" id="A0A1R1L6K2"/>
<protein>
    <recommendedName>
        <fullName evidence="3">RiboL-PSP-HEPN domain-containing protein</fullName>
    </recommendedName>
</protein>
<comment type="caution">
    <text evidence="1">The sequence shown here is derived from an EMBL/GenBank/DDBJ whole genome shotgun (WGS) entry which is preliminary data.</text>
</comment>
<proteinExistence type="predicted"/>
<evidence type="ECO:0000313" key="1">
    <source>
        <dbReference type="EMBL" id="OMH23166.1"/>
    </source>
</evidence>
<keyword evidence="2" id="KW-1185">Reference proteome</keyword>
<sequence length="167" mass="18696">MDRLENVHAKVTGGLAGRPRDVTELNHALFLRLAGEVQGYCRDLHDEAIESLCTSAQVPNQQLRDTFRASLIRGRKLDAGNAAPGNIGNDWAQLGMGIWTELNASYPGTRGSADWNRRLEWLNTARNGIAHNDSVKVAQAHAEYPLTLHTFRVMRGRFSRFGRCQVW</sequence>
<dbReference type="Proteomes" id="UP000187085">
    <property type="component" value="Unassembled WGS sequence"/>
</dbReference>
<accession>A0A1R1L6K2</accession>
<gene>
    <name evidence="1" type="ORF">BKD30_14130</name>
</gene>
<organism evidence="1 2">
    <name type="scientific">Tersicoccus phoenicis</name>
    <dbReference type="NCBI Taxonomy" id="554083"/>
    <lineage>
        <taxon>Bacteria</taxon>
        <taxon>Bacillati</taxon>
        <taxon>Actinomycetota</taxon>
        <taxon>Actinomycetes</taxon>
        <taxon>Micrococcales</taxon>
        <taxon>Micrococcaceae</taxon>
        <taxon>Tersicoccus</taxon>
    </lineage>
</organism>
<reference evidence="1 2" key="1">
    <citation type="submission" date="2016-12" db="EMBL/GenBank/DDBJ databases">
        <title>Draft genome of Tersicoccus phoenicis 1P05MA.</title>
        <authorList>
            <person name="Nakajima Y."/>
            <person name="Yoshizawa S."/>
            <person name="Nakamura K."/>
            <person name="Ogura Y."/>
            <person name="Hayashi T."/>
            <person name="Kogure K."/>
        </authorList>
    </citation>
    <scope>NUCLEOTIDE SEQUENCE [LARGE SCALE GENOMIC DNA]</scope>
    <source>
        <strain evidence="1 2">1p05MA</strain>
    </source>
</reference>
<evidence type="ECO:0000313" key="2">
    <source>
        <dbReference type="Proteomes" id="UP000187085"/>
    </source>
</evidence>